<dbReference type="PROSITE" id="PS00108">
    <property type="entry name" value="PROTEIN_KINASE_ST"/>
    <property type="match status" value="1"/>
</dbReference>
<proteinExistence type="predicted"/>
<dbReference type="InterPro" id="IPR011009">
    <property type="entry name" value="Kinase-like_dom_sf"/>
</dbReference>
<evidence type="ECO:0000259" key="6">
    <source>
        <dbReference type="PROSITE" id="PS50011"/>
    </source>
</evidence>
<dbReference type="SMART" id="SM00220">
    <property type="entry name" value="S_TKc"/>
    <property type="match status" value="1"/>
</dbReference>
<dbReference type="Pfam" id="PF00069">
    <property type="entry name" value="Pkinase"/>
    <property type="match status" value="1"/>
</dbReference>
<dbReference type="GO" id="GO:0005524">
    <property type="term" value="F:ATP binding"/>
    <property type="evidence" value="ECO:0007669"/>
    <property type="project" value="UniProtKB-KW"/>
</dbReference>
<evidence type="ECO:0000256" key="1">
    <source>
        <dbReference type="ARBA" id="ARBA00022679"/>
    </source>
</evidence>
<protein>
    <submittedName>
        <fullName evidence="7">LADA_0C11100g1_1</fullName>
    </submittedName>
</protein>
<feature type="region of interest" description="Disordered" evidence="5">
    <location>
        <begin position="372"/>
        <end position="423"/>
    </location>
</feature>
<evidence type="ECO:0000313" key="7">
    <source>
        <dbReference type="EMBL" id="SCU83386.1"/>
    </source>
</evidence>
<dbReference type="AlphaFoldDB" id="A0A1G4J1A3"/>
<dbReference type="InterPro" id="IPR000719">
    <property type="entry name" value="Prot_kinase_dom"/>
</dbReference>
<feature type="compositionally biased region" description="Basic and acidic residues" evidence="5">
    <location>
        <begin position="400"/>
        <end position="413"/>
    </location>
</feature>
<evidence type="ECO:0000256" key="2">
    <source>
        <dbReference type="ARBA" id="ARBA00022741"/>
    </source>
</evidence>
<gene>
    <name evidence="7" type="ORF">LADA_0C11100G</name>
</gene>
<keyword evidence="2" id="KW-0547">Nucleotide-binding</keyword>
<sequence>MYTRLSKIQTGSFSTVYRAFDSGSQQDVALKIVEKPADPATAEKLARLVAREYDILKRLGKGHRNVCALLDFHERDTCYVFVMEFAARGDLYDIIRSWKTRSETRVQIDFAMLVAQLCSAIQYAHSKGIAHRDIKPENVLIDAEGQVKLADWGLSCTTRISHDVHIGTEKYLAPEGHTSPHDTFLADYWSLGITLLFVMFGACPFKSAHPSRKTRNPNFTHFVSNPHQFISEYYFEPLRAGRGTLKTSSKLRRDSASVEAPAEWLCLPQVGYPTLSREQLLILSATYVATNLLLVNPAARSMQTFFVRMTGLLLPNKVPSGFSKSGDLSQKLASSSGSDSSDDLYANFFYSGLVTNPNAVASLYGDHRDSISADGSSTSGGNMSGSISAGSTTSSIPNSEETRVEKSPSKDVPKGNLVSSTDLLSDELECQTVGA</sequence>
<feature type="domain" description="Protein kinase" evidence="6">
    <location>
        <begin position="2"/>
        <end position="312"/>
    </location>
</feature>
<dbReference type="PANTHER" id="PTHR43289:SF6">
    <property type="entry name" value="SERINE_THREONINE-PROTEIN KINASE NEKL-3"/>
    <property type="match status" value="1"/>
</dbReference>
<feature type="compositionally biased region" description="Low complexity" evidence="5">
    <location>
        <begin position="375"/>
        <end position="396"/>
    </location>
</feature>
<dbReference type="OrthoDB" id="4062651at2759"/>
<evidence type="ECO:0000256" key="4">
    <source>
        <dbReference type="ARBA" id="ARBA00022840"/>
    </source>
</evidence>
<dbReference type="PROSITE" id="PS50011">
    <property type="entry name" value="PROTEIN_KINASE_DOM"/>
    <property type="match status" value="1"/>
</dbReference>
<evidence type="ECO:0000313" key="8">
    <source>
        <dbReference type="Proteomes" id="UP000190274"/>
    </source>
</evidence>
<dbReference type="SUPFAM" id="SSF56112">
    <property type="entry name" value="Protein kinase-like (PK-like)"/>
    <property type="match status" value="1"/>
</dbReference>
<dbReference type="STRING" id="1266660.A0A1G4J1A3"/>
<reference evidence="8" key="1">
    <citation type="submission" date="2016-03" db="EMBL/GenBank/DDBJ databases">
        <authorList>
            <person name="Devillers H."/>
        </authorList>
    </citation>
    <scope>NUCLEOTIDE SEQUENCE [LARGE SCALE GENOMIC DNA]</scope>
</reference>
<keyword evidence="4" id="KW-0067">ATP-binding</keyword>
<dbReference type="Proteomes" id="UP000190274">
    <property type="component" value="Chromosome C"/>
</dbReference>
<name>A0A1G4J1A3_9SACH</name>
<evidence type="ECO:0000256" key="5">
    <source>
        <dbReference type="SAM" id="MobiDB-lite"/>
    </source>
</evidence>
<organism evidence="7 8">
    <name type="scientific">Lachancea dasiensis</name>
    <dbReference type="NCBI Taxonomy" id="1072105"/>
    <lineage>
        <taxon>Eukaryota</taxon>
        <taxon>Fungi</taxon>
        <taxon>Dikarya</taxon>
        <taxon>Ascomycota</taxon>
        <taxon>Saccharomycotina</taxon>
        <taxon>Saccharomycetes</taxon>
        <taxon>Saccharomycetales</taxon>
        <taxon>Saccharomycetaceae</taxon>
        <taxon>Lachancea</taxon>
    </lineage>
</organism>
<keyword evidence="1" id="KW-0808">Transferase</keyword>
<keyword evidence="3" id="KW-0418">Kinase</keyword>
<dbReference type="GO" id="GO:0004674">
    <property type="term" value="F:protein serine/threonine kinase activity"/>
    <property type="evidence" value="ECO:0007669"/>
    <property type="project" value="TreeGrafter"/>
</dbReference>
<dbReference type="EMBL" id="LT598459">
    <property type="protein sequence ID" value="SCU83386.1"/>
    <property type="molecule type" value="Genomic_DNA"/>
</dbReference>
<dbReference type="PANTHER" id="PTHR43289">
    <property type="entry name" value="MITOGEN-ACTIVATED PROTEIN KINASE KINASE KINASE 20-RELATED"/>
    <property type="match status" value="1"/>
</dbReference>
<accession>A0A1G4J1A3</accession>
<dbReference type="Gene3D" id="1.10.510.10">
    <property type="entry name" value="Transferase(Phosphotransferase) domain 1"/>
    <property type="match status" value="1"/>
</dbReference>
<evidence type="ECO:0000256" key="3">
    <source>
        <dbReference type="ARBA" id="ARBA00022777"/>
    </source>
</evidence>
<dbReference type="InterPro" id="IPR008271">
    <property type="entry name" value="Ser/Thr_kinase_AS"/>
</dbReference>
<keyword evidence="8" id="KW-1185">Reference proteome</keyword>